<reference evidence="1 2" key="1">
    <citation type="submission" date="2021-06" db="EMBL/GenBank/DDBJ databases">
        <authorList>
            <person name="Palmer J.M."/>
        </authorList>
    </citation>
    <scope>NUCLEOTIDE SEQUENCE [LARGE SCALE GENOMIC DNA]</scope>
    <source>
        <strain evidence="1 2">GA_2019</strain>
        <tissue evidence="1">Muscle</tissue>
    </source>
</reference>
<organism evidence="1 2">
    <name type="scientific">Goodea atripinnis</name>
    <dbReference type="NCBI Taxonomy" id="208336"/>
    <lineage>
        <taxon>Eukaryota</taxon>
        <taxon>Metazoa</taxon>
        <taxon>Chordata</taxon>
        <taxon>Craniata</taxon>
        <taxon>Vertebrata</taxon>
        <taxon>Euteleostomi</taxon>
        <taxon>Actinopterygii</taxon>
        <taxon>Neopterygii</taxon>
        <taxon>Teleostei</taxon>
        <taxon>Neoteleostei</taxon>
        <taxon>Acanthomorphata</taxon>
        <taxon>Ovalentaria</taxon>
        <taxon>Atherinomorphae</taxon>
        <taxon>Cyprinodontiformes</taxon>
        <taxon>Goodeidae</taxon>
        <taxon>Goodea</taxon>
    </lineage>
</organism>
<dbReference type="Proteomes" id="UP001476798">
    <property type="component" value="Unassembled WGS sequence"/>
</dbReference>
<sequence>SEKRTVTLKNILPENIVPNSDVVRLLTINGEIGNETAACQSSSRLCRNGLIKNICSGGSGELPGEVVSVLLDPKGLKQLLSLPPGSVIAELERLLPLIQVYQYLETKGIWDVLGADIEKNSDELKQKIKNGGGLLRSRYRFRL</sequence>
<accession>A0ABV0NC11</accession>
<proteinExistence type="predicted"/>
<feature type="non-terminal residue" evidence="1">
    <location>
        <position position="1"/>
    </location>
</feature>
<evidence type="ECO:0000313" key="2">
    <source>
        <dbReference type="Proteomes" id="UP001476798"/>
    </source>
</evidence>
<gene>
    <name evidence="1" type="ORF">GOODEAATRI_018764</name>
</gene>
<protein>
    <submittedName>
        <fullName evidence="1">Uncharacterized protein</fullName>
    </submittedName>
</protein>
<comment type="caution">
    <text evidence="1">The sequence shown here is derived from an EMBL/GenBank/DDBJ whole genome shotgun (WGS) entry which is preliminary data.</text>
</comment>
<dbReference type="EMBL" id="JAHRIO010031604">
    <property type="protein sequence ID" value="MEQ2168825.1"/>
    <property type="molecule type" value="Genomic_DNA"/>
</dbReference>
<keyword evidence="2" id="KW-1185">Reference proteome</keyword>
<evidence type="ECO:0000313" key="1">
    <source>
        <dbReference type="EMBL" id="MEQ2168825.1"/>
    </source>
</evidence>
<dbReference type="Gene3D" id="1.50.10.20">
    <property type="match status" value="1"/>
</dbReference>
<name>A0ABV0NC11_9TELE</name>